<dbReference type="InterPro" id="IPR036388">
    <property type="entry name" value="WH-like_DNA-bd_sf"/>
</dbReference>
<proteinExistence type="predicted"/>
<dbReference type="EMBL" id="FOCX01000017">
    <property type="protein sequence ID" value="SEO70216.1"/>
    <property type="molecule type" value="Genomic_DNA"/>
</dbReference>
<name>A0A1H8RV72_9EURY</name>
<dbReference type="Proteomes" id="UP000198775">
    <property type="component" value="Unassembled WGS sequence"/>
</dbReference>
<sequence length="83" mass="8816">MTEEHPPTTPTTVPEAIADEPPAAALVYLLVDANEPTTFGALVEASGLCATTARTHLDTLLDADLVVEEVHGSDARRDIYRTA</sequence>
<protein>
    <recommendedName>
        <fullName evidence="3">MarR family protein</fullName>
    </recommendedName>
</protein>
<keyword evidence="2" id="KW-1185">Reference proteome</keyword>
<accession>A0A1H8RV72</accession>
<dbReference type="RefSeq" id="WP_092662042.1">
    <property type="nucleotide sequence ID" value="NZ_FOCX01000017.1"/>
</dbReference>
<evidence type="ECO:0000313" key="1">
    <source>
        <dbReference type="EMBL" id="SEO70216.1"/>
    </source>
</evidence>
<reference evidence="2" key="1">
    <citation type="submission" date="2016-10" db="EMBL/GenBank/DDBJ databases">
        <authorList>
            <person name="Varghese N."/>
            <person name="Submissions S."/>
        </authorList>
    </citation>
    <scope>NUCLEOTIDE SEQUENCE [LARGE SCALE GENOMIC DNA]</scope>
    <source>
        <strain evidence="2">IBRC-M 10043</strain>
    </source>
</reference>
<organism evidence="1 2">
    <name type="scientific">Halorientalis persicus</name>
    <dbReference type="NCBI Taxonomy" id="1367881"/>
    <lineage>
        <taxon>Archaea</taxon>
        <taxon>Methanobacteriati</taxon>
        <taxon>Methanobacteriota</taxon>
        <taxon>Stenosarchaea group</taxon>
        <taxon>Halobacteria</taxon>
        <taxon>Halobacteriales</taxon>
        <taxon>Haloarculaceae</taxon>
        <taxon>Halorientalis</taxon>
    </lineage>
</organism>
<dbReference type="Gene3D" id="1.10.10.10">
    <property type="entry name" value="Winged helix-like DNA-binding domain superfamily/Winged helix DNA-binding domain"/>
    <property type="match status" value="1"/>
</dbReference>
<dbReference type="InterPro" id="IPR036390">
    <property type="entry name" value="WH_DNA-bd_sf"/>
</dbReference>
<dbReference type="AlphaFoldDB" id="A0A1H8RV72"/>
<evidence type="ECO:0000313" key="2">
    <source>
        <dbReference type="Proteomes" id="UP000198775"/>
    </source>
</evidence>
<gene>
    <name evidence="1" type="ORF">SAMN05216388_101745</name>
</gene>
<dbReference type="SUPFAM" id="SSF46785">
    <property type="entry name" value="Winged helix' DNA-binding domain"/>
    <property type="match status" value="1"/>
</dbReference>
<evidence type="ECO:0008006" key="3">
    <source>
        <dbReference type="Google" id="ProtNLM"/>
    </source>
</evidence>